<keyword evidence="3" id="KW-1185">Reference proteome</keyword>
<dbReference type="EMBL" id="CXPG01000017">
    <property type="protein sequence ID" value="CTQ32952.1"/>
    <property type="molecule type" value="Genomic_DNA"/>
</dbReference>
<evidence type="ECO:0000313" key="3">
    <source>
        <dbReference type="Proteomes" id="UP000048908"/>
    </source>
</evidence>
<sequence length="248" mass="26592">MGPRPMPNGGRLRAGTWPSRSGSTGASPTPLPAMDGPDLRRRQGVEKSGTGQSRPPASAGLRRTPSSAGAADRTASRSSGGPEWPRRCRPAAALAPRRRVPRRRRIEPDSQRSAFTQRDVTGGPDRRTGSGCGSGSAQARTCDPAMTPDSQCESRTGFGQQGRENRRPWCPGDGHACARYHKADLQLRDLPWRKVHEPGRRGRAGVDHNLQAAKSITLRCRNQDIAEADPTCRNPADDSGSALISSCS</sequence>
<accession>A0A0M6XQK1</accession>
<evidence type="ECO:0000256" key="1">
    <source>
        <dbReference type="SAM" id="MobiDB-lite"/>
    </source>
</evidence>
<feature type="compositionally biased region" description="Basic residues" evidence="1">
    <location>
        <begin position="96"/>
        <end position="105"/>
    </location>
</feature>
<organism evidence="2 3">
    <name type="scientific">Jannaschia rubra</name>
    <dbReference type="NCBI Taxonomy" id="282197"/>
    <lineage>
        <taxon>Bacteria</taxon>
        <taxon>Pseudomonadati</taxon>
        <taxon>Pseudomonadota</taxon>
        <taxon>Alphaproteobacteria</taxon>
        <taxon>Rhodobacterales</taxon>
        <taxon>Roseobacteraceae</taxon>
        <taxon>Jannaschia</taxon>
    </lineage>
</organism>
<feature type="region of interest" description="Disordered" evidence="1">
    <location>
        <begin position="227"/>
        <end position="248"/>
    </location>
</feature>
<gene>
    <name evidence="2" type="ORF">JAN5088_01726</name>
</gene>
<evidence type="ECO:0000313" key="2">
    <source>
        <dbReference type="EMBL" id="CTQ32952.1"/>
    </source>
</evidence>
<reference evidence="2 3" key="1">
    <citation type="submission" date="2015-07" db="EMBL/GenBank/DDBJ databases">
        <authorList>
            <person name="Noorani M."/>
        </authorList>
    </citation>
    <scope>NUCLEOTIDE SEQUENCE [LARGE SCALE GENOMIC DNA]</scope>
    <source>
        <strain evidence="2 3">CECT 5088</strain>
    </source>
</reference>
<dbReference type="Proteomes" id="UP000048908">
    <property type="component" value="Unassembled WGS sequence"/>
</dbReference>
<feature type="compositionally biased region" description="Polar residues" evidence="1">
    <location>
        <begin position="148"/>
        <end position="158"/>
    </location>
</feature>
<feature type="compositionally biased region" description="Polar residues" evidence="1">
    <location>
        <begin position="18"/>
        <end position="27"/>
    </location>
</feature>
<proteinExistence type="predicted"/>
<feature type="region of interest" description="Disordered" evidence="1">
    <location>
        <begin position="1"/>
        <end position="171"/>
    </location>
</feature>
<dbReference type="AlphaFoldDB" id="A0A0M6XQK1"/>
<protein>
    <submittedName>
        <fullName evidence="2">Uncharacterized protein</fullName>
    </submittedName>
</protein>
<name>A0A0M6XQK1_9RHOB</name>